<feature type="region of interest" description="Disordered" evidence="1">
    <location>
        <begin position="141"/>
        <end position="233"/>
    </location>
</feature>
<evidence type="ECO:0000313" key="2">
    <source>
        <dbReference type="Proteomes" id="UP001652741"/>
    </source>
</evidence>
<name>A0ABM3E1Y8_SALSA</name>
<sequence length="511" mass="56419">MWWEMFRKRHKNLSMRPDNLDRGRAECATRLTKDTFFTSYEKHLEERVDRGRNLEQIYNCDESGFRSDQSRHKVLAPQGTKHVYQQAPGTKEQITTPPSLPGLLQHSWGGCPPLHHHRQCLPVFNTCRSRRSPQLQKKATCLLSRPHHHRPHNPTITNTSSSKPSSAVSSTTTPPPLSVNTKPASSGPTASSVSPGHTTTAASSGVPAPCNLNTATSTAQKRKRKAPPATSVTPPMAKLSAVLILLDLSAAFNTVNPQILLSTLSGLGVTGSAHSWIASYLADRSYQPALGKTKSKGLTCLGPDFVYGTVATIQDGGVSEALSNWHTHSLPTSGSRGHSRRPEKDFVALNREGVKSGLVTAKEHYQYRATHDRRQAALARRGSHVPVPPRIPPNTTFGISTQPSTPICELLEHKYAQHWLEEQQAKERALEERQLNLPKLGRIQETRTTLLRKSRPMPESSPLWKLPRFQQVGPALDTFRDPYARKKAFNAHFSDSVARTGQLGQGTYTVG</sequence>
<keyword evidence="3" id="KW-0282">Flagellum</keyword>
<dbReference type="PANTHER" id="PTHR28617">
    <property type="entry name" value="CILIA- AND FLAGELLA-ASSOCIATED PROTEIN 77"/>
    <property type="match status" value="1"/>
</dbReference>
<protein>
    <submittedName>
        <fullName evidence="3">Cilia- and flagella-associated protein 77</fullName>
    </submittedName>
</protein>
<dbReference type="PANTHER" id="PTHR28617:SF1">
    <property type="entry name" value="CILIA- AND FLAGELLA-ASSOCIATED PROTEIN 77"/>
    <property type="match status" value="1"/>
</dbReference>
<evidence type="ECO:0000313" key="3">
    <source>
        <dbReference type="RefSeq" id="XP_045565059.1"/>
    </source>
</evidence>
<dbReference type="Proteomes" id="UP001652741">
    <property type="component" value="Chromosome ssa26"/>
</dbReference>
<proteinExistence type="predicted"/>
<feature type="region of interest" description="Disordered" evidence="1">
    <location>
        <begin position="380"/>
        <end position="399"/>
    </location>
</feature>
<evidence type="ECO:0000256" key="1">
    <source>
        <dbReference type="SAM" id="MobiDB-lite"/>
    </source>
</evidence>
<organism evidence="2 3">
    <name type="scientific">Salmo salar</name>
    <name type="common">Atlantic salmon</name>
    <dbReference type="NCBI Taxonomy" id="8030"/>
    <lineage>
        <taxon>Eukaryota</taxon>
        <taxon>Metazoa</taxon>
        <taxon>Chordata</taxon>
        <taxon>Craniata</taxon>
        <taxon>Vertebrata</taxon>
        <taxon>Euteleostomi</taxon>
        <taxon>Actinopterygii</taxon>
        <taxon>Neopterygii</taxon>
        <taxon>Teleostei</taxon>
        <taxon>Protacanthopterygii</taxon>
        <taxon>Salmoniformes</taxon>
        <taxon>Salmonidae</taxon>
        <taxon>Salmoninae</taxon>
        <taxon>Salmo</taxon>
    </lineage>
</organism>
<dbReference type="RefSeq" id="XP_045565059.1">
    <property type="nucleotide sequence ID" value="XM_045709103.1"/>
</dbReference>
<dbReference type="InterPro" id="IPR029147">
    <property type="entry name" value="CFAP77"/>
</dbReference>
<keyword evidence="2" id="KW-1185">Reference proteome</keyword>
<dbReference type="GeneID" id="106587012"/>
<keyword evidence="3" id="KW-0966">Cell projection</keyword>
<dbReference type="Pfam" id="PF14825">
    <property type="entry name" value="CFAP77"/>
    <property type="match status" value="1"/>
</dbReference>
<feature type="compositionally biased region" description="Polar residues" evidence="1">
    <location>
        <begin position="179"/>
        <end position="203"/>
    </location>
</feature>
<keyword evidence="3" id="KW-0969">Cilium</keyword>
<feature type="compositionally biased region" description="Low complexity" evidence="1">
    <location>
        <begin position="154"/>
        <end position="172"/>
    </location>
</feature>
<gene>
    <name evidence="3" type="primary">cfap77</name>
</gene>
<accession>A0ABM3E1Y8</accession>
<reference evidence="3" key="1">
    <citation type="submission" date="2025-08" db="UniProtKB">
        <authorList>
            <consortium name="RefSeq"/>
        </authorList>
    </citation>
    <scope>IDENTIFICATION</scope>
</reference>